<reference evidence="2 3" key="1">
    <citation type="submission" date="2013-11" db="EMBL/GenBank/DDBJ databases">
        <title>Genome sequencing of Stegodyphus mimosarum.</title>
        <authorList>
            <person name="Bechsgaard J."/>
        </authorList>
    </citation>
    <scope>NUCLEOTIDE SEQUENCE [LARGE SCALE GENOMIC DNA]</scope>
</reference>
<protein>
    <submittedName>
        <fullName evidence="2">Uncharacterized protein</fullName>
    </submittedName>
</protein>
<feature type="non-terminal residue" evidence="2">
    <location>
        <position position="98"/>
    </location>
</feature>
<proteinExistence type="predicted"/>
<dbReference type="EMBL" id="KL868982">
    <property type="protein sequence ID" value="KFM83628.1"/>
    <property type="molecule type" value="Genomic_DNA"/>
</dbReference>
<evidence type="ECO:0000313" key="3">
    <source>
        <dbReference type="Proteomes" id="UP000054359"/>
    </source>
</evidence>
<organism evidence="2 3">
    <name type="scientific">Stegodyphus mimosarum</name>
    <name type="common">African social velvet spider</name>
    <dbReference type="NCBI Taxonomy" id="407821"/>
    <lineage>
        <taxon>Eukaryota</taxon>
        <taxon>Metazoa</taxon>
        <taxon>Ecdysozoa</taxon>
        <taxon>Arthropoda</taxon>
        <taxon>Chelicerata</taxon>
        <taxon>Arachnida</taxon>
        <taxon>Araneae</taxon>
        <taxon>Araneomorphae</taxon>
        <taxon>Entelegynae</taxon>
        <taxon>Eresoidea</taxon>
        <taxon>Eresidae</taxon>
        <taxon>Stegodyphus</taxon>
    </lineage>
</organism>
<dbReference type="Proteomes" id="UP000054359">
    <property type="component" value="Unassembled WGS sequence"/>
</dbReference>
<gene>
    <name evidence="2" type="ORF">X975_01647</name>
</gene>
<feature type="signal peptide" evidence="1">
    <location>
        <begin position="1"/>
        <end position="34"/>
    </location>
</feature>
<feature type="chain" id="PRO_5001831079" evidence="1">
    <location>
        <begin position="35"/>
        <end position="98"/>
    </location>
</feature>
<keyword evidence="3" id="KW-1185">Reference proteome</keyword>
<evidence type="ECO:0000313" key="2">
    <source>
        <dbReference type="EMBL" id="KFM83628.1"/>
    </source>
</evidence>
<sequence length="98" mass="11330">MSSCKDCHIRRFSFRSRTYLVLLFFTLWMTITCAVTNDDDETNYVNLLLRDLDNNAVQEQQGDKPFDGKDTVKRHWGITDATAISGKIFTYPIPDDAF</sequence>
<evidence type="ECO:0000256" key="1">
    <source>
        <dbReference type="SAM" id="SignalP"/>
    </source>
</evidence>
<dbReference type="OrthoDB" id="5990676at2759"/>
<name>A0A087V1Y9_STEMI</name>
<keyword evidence="1" id="KW-0732">Signal</keyword>
<accession>A0A087V1Y9</accession>
<dbReference type="AlphaFoldDB" id="A0A087V1Y9"/>